<accession>A0A941ZZF4</accession>
<feature type="zinc finger region" description="dksA C4-type" evidence="4">
    <location>
        <begin position="129"/>
        <end position="153"/>
    </location>
</feature>
<evidence type="ECO:0000259" key="5">
    <source>
        <dbReference type="Pfam" id="PF01258"/>
    </source>
</evidence>
<dbReference type="EMBL" id="JAANXD010000042">
    <property type="protein sequence ID" value="MBS1257953.1"/>
    <property type="molecule type" value="Genomic_DNA"/>
</dbReference>
<protein>
    <submittedName>
        <fullName evidence="6">RNA polymerase-binding transcription factor DksA</fullName>
    </submittedName>
</protein>
<keyword evidence="1" id="KW-0479">Metal-binding</keyword>
<name>A0A941ZZF4_9BACT</name>
<reference evidence="6" key="1">
    <citation type="journal article" date="2021" name="ISME J.">
        <title>Fine-scale metabolic discontinuity in a stratified prokaryote microbiome of a Red Sea deep halocline.</title>
        <authorList>
            <person name="Michoud G."/>
            <person name="Ngugi D.K."/>
            <person name="Barozzi A."/>
            <person name="Merlino G."/>
            <person name="Calleja M.L."/>
            <person name="Delgado-Huertas A."/>
            <person name="Moran X.A.G."/>
            <person name="Daffonchio D."/>
        </authorList>
    </citation>
    <scope>NUCLEOTIDE SEQUENCE</scope>
    <source>
        <strain evidence="6">SuakinDeep_MAG55_1</strain>
    </source>
</reference>
<dbReference type="PROSITE" id="PS01102">
    <property type="entry name" value="ZF_DKSA_1"/>
    <property type="match status" value="1"/>
</dbReference>
<dbReference type="SUPFAM" id="SSF109635">
    <property type="entry name" value="DnaK suppressor protein DksA, alpha-hairpin domain"/>
    <property type="match status" value="1"/>
</dbReference>
<evidence type="ECO:0000256" key="1">
    <source>
        <dbReference type="ARBA" id="ARBA00022723"/>
    </source>
</evidence>
<keyword evidence="2" id="KW-0863">Zinc-finger</keyword>
<keyword evidence="3" id="KW-0862">Zinc</keyword>
<dbReference type="PANTHER" id="PTHR33823">
    <property type="entry name" value="RNA POLYMERASE-BINDING TRANSCRIPTION FACTOR DKSA-RELATED"/>
    <property type="match status" value="1"/>
</dbReference>
<dbReference type="Proteomes" id="UP000722750">
    <property type="component" value="Unassembled WGS sequence"/>
</dbReference>
<evidence type="ECO:0000313" key="6">
    <source>
        <dbReference type="EMBL" id="MBS1257953.1"/>
    </source>
</evidence>
<dbReference type="PANTHER" id="PTHR33823:SF4">
    <property type="entry name" value="GENERAL STRESS PROTEIN 16O"/>
    <property type="match status" value="1"/>
</dbReference>
<proteinExistence type="predicted"/>
<evidence type="ECO:0000256" key="4">
    <source>
        <dbReference type="PROSITE-ProRule" id="PRU00510"/>
    </source>
</evidence>
<gene>
    <name evidence="6" type="ORF">MAG551_01006</name>
</gene>
<dbReference type="InterPro" id="IPR037187">
    <property type="entry name" value="DnaK_N"/>
</dbReference>
<dbReference type="PROSITE" id="PS51128">
    <property type="entry name" value="ZF_DKSA_2"/>
    <property type="match status" value="1"/>
</dbReference>
<evidence type="ECO:0000313" key="7">
    <source>
        <dbReference type="Proteomes" id="UP000722750"/>
    </source>
</evidence>
<dbReference type="SUPFAM" id="SSF57716">
    <property type="entry name" value="Glucocorticoid receptor-like (DNA-binding domain)"/>
    <property type="match status" value="1"/>
</dbReference>
<evidence type="ECO:0000256" key="3">
    <source>
        <dbReference type="ARBA" id="ARBA00022833"/>
    </source>
</evidence>
<dbReference type="Pfam" id="PF01258">
    <property type="entry name" value="zf-dskA_traR"/>
    <property type="match status" value="1"/>
</dbReference>
<dbReference type="AlphaFoldDB" id="A0A941ZZF4"/>
<dbReference type="GO" id="GO:0008270">
    <property type="term" value="F:zinc ion binding"/>
    <property type="evidence" value="ECO:0007669"/>
    <property type="project" value="UniProtKB-KW"/>
</dbReference>
<dbReference type="Gene3D" id="1.20.120.910">
    <property type="entry name" value="DksA, coiled-coil domain"/>
    <property type="match status" value="1"/>
</dbReference>
<sequence length="204" mass="23605">MVEFGIKIAPFINRFICNQGNSIGIDILLLTQEWKCRFNLKGYIKMDRKFINQLRNQLKDRRHHLLKEVKLRLREFKDSGGYRLTDTADIASNLVDDEIVMSIAQGEAREIEEIDNALSQIKKGKYGVCECCGKKINKQRLVAIPFVRLCLKCKEAEERDEGAQDHNGGYYRVGSVDYDEFEKDDEKSDSIKYIEKSDINPFAN</sequence>
<organism evidence="6 7">
    <name type="scientific">Candidatus Scalindua arabica</name>
    <dbReference type="NCBI Taxonomy" id="1127984"/>
    <lineage>
        <taxon>Bacteria</taxon>
        <taxon>Pseudomonadati</taxon>
        <taxon>Planctomycetota</taxon>
        <taxon>Candidatus Brocadiia</taxon>
        <taxon>Candidatus Brocadiales</taxon>
        <taxon>Candidatus Scalinduaceae</taxon>
        <taxon>Candidatus Scalindua</taxon>
    </lineage>
</organism>
<dbReference type="InterPro" id="IPR020458">
    <property type="entry name" value="Znf_DskA_TraR_CS"/>
</dbReference>
<evidence type="ECO:0000256" key="2">
    <source>
        <dbReference type="ARBA" id="ARBA00022771"/>
    </source>
</evidence>
<comment type="caution">
    <text evidence="6">The sequence shown here is derived from an EMBL/GenBank/DDBJ whole genome shotgun (WGS) entry which is preliminary data.</text>
</comment>
<feature type="domain" description="Zinc finger DksA/TraR C4-type" evidence="5">
    <location>
        <begin position="124"/>
        <end position="159"/>
    </location>
</feature>
<dbReference type="InterPro" id="IPR000962">
    <property type="entry name" value="Znf_DskA_TraR"/>
</dbReference>